<sequence>VEDESDQQFITEVFSGCVRYAKPILVVLEGFYNRDGKNTLRSQQSVYHVLPDARLVLAGVVRKGQTVATMRLSRRDGRLA</sequence>
<reference evidence="1 2" key="1">
    <citation type="journal article" date="2023" name="Sci. Data">
        <title>Genome assembly of the Korean intertidal mud-creeper Batillaria attramentaria.</title>
        <authorList>
            <person name="Patra A.K."/>
            <person name="Ho P.T."/>
            <person name="Jun S."/>
            <person name="Lee S.J."/>
            <person name="Kim Y."/>
            <person name="Won Y.J."/>
        </authorList>
    </citation>
    <scope>NUCLEOTIDE SEQUENCE [LARGE SCALE GENOMIC DNA]</scope>
    <source>
        <strain evidence="1">Wonlab-2016</strain>
    </source>
</reference>
<feature type="non-terminal residue" evidence="1">
    <location>
        <position position="1"/>
    </location>
</feature>
<gene>
    <name evidence="1" type="ORF">BaRGS_00035743</name>
</gene>
<dbReference type="Proteomes" id="UP001519460">
    <property type="component" value="Unassembled WGS sequence"/>
</dbReference>
<dbReference type="EMBL" id="JACVVK020000485">
    <property type="protein sequence ID" value="KAK7471646.1"/>
    <property type="molecule type" value="Genomic_DNA"/>
</dbReference>
<accession>A0ABD0JDQ5</accession>
<evidence type="ECO:0000313" key="2">
    <source>
        <dbReference type="Proteomes" id="UP001519460"/>
    </source>
</evidence>
<name>A0ABD0JDQ5_9CAEN</name>
<keyword evidence="2" id="KW-1185">Reference proteome</keyword>
<dbReference type="AlphaFoldDB" id="A0ABD0JDQ5"/>
<protein>
    <submittedName>
        <fullName evidence="1">Uncharacterized protein</fullName>
    </submittedName>
</protein>
<feature type="non-terminal residue" evidence="1">
    <location>
        <position position="80"/>
    </location>
</feature>
<organism evidence="1 2">
    <name type="scientific">Batillaria attramentaria</name>
    <dbReference type="NCBI Taxonomy" id="370345"/>
    <lineage>
        <taxon>Eukaryota</taxon>
        <taxon>Metazoa</taxon>
        <taxon>Spiralia</taxon>
        <taxon>Lophotrochozoa</taxon>
        <taxon>Mollusca</taxon>
        <taxon>Gastropoda</taxon>
        <taxon>Caenogastropoda</taxon>
        <taxon>Sorbeoconcha</taxon>
        <taxon>Cerithioidea</taxon>
        <taxon>Batillariidae</taxon>
        <taxon>Batillaria</taxon>
    </lineage>
</organism>
<proteinExistence type="predicted"/>
<comment type="caution">
    <text evidence="1">The sequence shown here is derived from an EMBL/GenBank/DDBJ whole genome shotgun (WGS) entry which is preliminary data.</text>
</comment>
<evidence type="ECO:0000313" key="1">
    <source>
        <dbReference type="EMBL" id="KAK7471646.1"/>
    </source>
</evidence>